<keyword evidence="3" id="KW-1185">Reference proteome</keyword>
<dbReference type="Proteomes" id="UP000297703">
    <property type="component" value="Unassembled WGS sequence"/>
</dbReference>
<evidence type="ECO:0000256" key="1">
    <source>
        <dbReference type="SAM" id="Phobius"/>
    </source>
</evidence>
<feature type="transmembrane region" description="Helical" evidence="1">
    <location>
        <begin position="12"/>
        <end position="35"/>
    </location>
</feature>
<reference evidence="2 3" key="1">
    <citation type="submission" date="2019-04" db="EMBL/GenBank/DDBJ databases">
        <title>Draft genome of the big-headed turtle Platysternon megacephalum.</title>
        <authorList>
            <person name="Gong S."/>
        </authorList>
    </citation>
    <scope>NUCLEOTIDE SEQUENCE [LARGE SCALE GENOMIC DNA]</scope>
    <source>
        <strain evidence="2">DO16091913</strain>
        <tissue evidence="2">Muscle</tissue>
    </source>
</reference>
<dbReference type="AlphaFoldDB" id="A0A4D9ETA5"/>
<organism evidence="2 3">
    <name type="scientific">Platysternon megacephalum</name>
    <name type="common">big-headed turtle</name>
    <dbReference type="NCBI Taxonomy" id="55544"/>
    <lineage>
        <taxon>Eukaryota</taxon>
        <taxon>Metazoa</taxon>
        <taxon>Chordata</taxon>
        <taxon>Craniata</taxon>
        <taxon>Vertebrata</taxon>
        <taxon>Euteleostomi</taxon>
        <taxon>Archelosauria</taxon>
        <taxon>Testudinata</taxon>
        <taxon>Testudines</taxon>
        <taxon>Cryptodira</taxon>
        <taxon>Durocryptodira</taxon>
        <taxon>Testudinoidea</taxon>
        <taxon>Platysternidae</taxon>
        <taxon>Platysternon</taxon>
    </lineage>
</organism>
<protein>
    <submittedName>
        <fullName evidence="2">Tetratricopeptide repeat protein 1</fullName>
    </submittedName>
</protein>
<keyword evidence="1" id="KW-0812">Transmembrane</keyword>
<keyword evidence="1" id="KW-0472">Membrane</keyword>
<evidence type="ECO:0000313" key="2">
    <source>
        <dbReference type="EMBL" id="TFK11443.1"/>
    </source>
</evidence>
<gene>
    <name evidence="2" type="ORF">DR999_PMT05322</name>
</gene>
<dbReference type="EMBL" id="QXTE01000032">
    <property type="protein sequence ID" value="TFK11443.1"/>
    <property type="molecule type" value="Genomic_DNA"/>
</dbReference>
<sequence>MCFKTSEIRFLYYNVLHCLCVVQCLLVYTYLFVFFNPPPPDKVLVFENELCKPFSVLMLACRNIQCLTSFVQCCYLIEMVSVYFWYRKCSVEVLPHKSVFRSASAEL</sequence>
<keyword evidence="1" id="KW-1133">Transmembrane helix</keyword>
<feature type="transmembrane region" description="Helical" evidence="1">
    <location>
        <begin position="55"/>
        <end position="77"/>
    </location>
</feature>
<accession>A0A4D9ETA5</accession>
<name>A0A4D9ETA5_9SAUR</name>
<proteinExistence type="predicted"/>
<reference evidence="2 3" key="2">
    <citation type="submission" date="2019-04" db="EMBL/GenBank/DDBJ databases">
        <title>The genome sequence of big-headed turtle.</title>
        <authorList>
            <person name="Gong S."/>
        </authorList>
    </citation>
    <scope>NUCLEOTIDE SEQUENCE [LARGE SCALE GENOMIC DNA]</scope>
    <source>
        <strain evidence="2">DO16091913</strain>
        <tissue evidence="2">Muscle</tissue>
    </source>
</reference>
<comment type="caution">
    <text evidence="2">The sequence shown here is derived from an EMBL/GenBank/DDBJ whole genome shotgun (WGS) entry which is preliminary data.</text>
</comment>
<evidence type="ECO:0000313" key="3">
    <source>
        <dbReference type="Proteomes" id="UP000297703"/>
    </source>
</evidence>